<accession>A0A8W8LA41</accession>
<sequence length="572" mass="65647">MKYISFNMIRRKRTWCYILVVLYPFICFYLWSSDKKAIRTIHEKQILSPKSRTTTPSQTLRKKAYFQVNNDIEGPGQKGSGVTVKESNLDGEDLQRYKKGYEVYLYNSYVSDLIPLRRSFPPDLLEKECYDIEYDSDLPEVSVIIPFRNEAFSTLLRTVHSVLDKSNPNILKEIILVDDGSNIDDLKTKLKLYLSHLPKVNLIRLPVSKGLMTSRQTGINNAKSDVIVVMDSHLELAPGWLEPLVQRIKDDPKVMVFPKMGGINRDTFEITSSKLQDPVFLVTFDFYMAENHVPTKSEYLNSRPSKLSPIKSPGIQGMAFGINKTFFQSLGGFDLGMKVWGAEQFELSIKVWQCGGSIEMLPCSSAAHLYRNVAWVKDLDKERPNNNDRVIAVWMDDYAKIFQEMGGNKTSLNSGDISERQMIRKRNNCKSFQYFLDTIQQYVHYYVPVNLKAKGMIQHRETNLCVDGRTNSFFPKDILVAYPCHLGGGPQYWEISANDELRHGMLCWNKKDRNVVTVPCGANPNQKWTYDQSGEIIHQESGLCLTLLAQNQTLTLENCQKLPTQTWNMQRT</sequence>
<keyword evidence="8" id="KW-1185">Reference proteome</keyword>
<keyword evidence="5" id="KW-0812">Transmembrane</keyword>
<protein>
    <recommendedName>
        <fullName evidence="5">Polypeptide N-acetylgalactosaminyltransferase</fullName>
        <ecNumber evidence="5">2.4.1.-</ecNumber>
    </recommendedName>
    <alternativeName>
        <fullName evidence="5">Protein-UDP acetylgalactosaminyltransferase</fullName>
    </alternativeName>
</protein>
<evidence type="ECO:0000256" key="5">
    <source>
        <dbReference type="RuleBase" id="RU361242"/>
    </source>
</evidence>
<dbReference type="Proteomes" id="UP000005408">
    <property type="component" value="Unassembled WGS sequence"/>
</dbReference>
<name>A0A8W8LA41_MAGGI</name>
<dbReference type="PROSITE" id="PS50231">
    <property type="entry name" value="RICIN_B_LECTIN"/>
    <property type="match status" value="1"/>
</dbReference>
<dbReference type="InterPro" id="IPR029044">
    <property type="entry name" value="Nucleotide-diphossugar_trans"/>
</dbReference>
<evidence type="ECO:0000256" key="2">
    <source>
        <dbReference type="ARBA" id="ARBA00022734"/>
    </source>
</evidence>
<organism evidence="7 8">
    <name type="scientific">Magallana gigas</name>
    <name type="common">Pacific oyster</name>
    <name type="synonym">Crassostrea gigas</name>
    <dbReference type="NCBI Taxonomy" id="29159"/>
    <lineage>
        <taxon>Eukaryota</taxon>
        <taxon>Metazoa</taxon>
        <taxon>Spiralia</taxon>
        <taxon>Lophotrochozoa</taxon>
        <taxon>Mollusca</taxon>
        <taxon>Bivalvia</taxon>
        <taxon>Autobranchia</taxon>
        <taxon>Pteriomorphia</taxon>
        <taxon>Ostreida</taxon>
        <taxon>Ostreoidea</taxon>
        <taxon>Ostreidae</taxon>
        <taxon>Magallana</taxon>
    </lineage>
</organism>
<dbReference type="Gene3D" id="3.90.550.10">
    <property type="entry name" value="Spore Coat Polysaccharide Biosynthesis Protein SpsA, Chain A"/>
    <property type="match status" value="1"/>
</dbReference>
<dbReference type="EnsemblMetazoa" id="G26621.1">
    <property type="protein sequence ID" value="G26621.1:cds"/>
    <property type="gene ID" value="G26621"/>
</dbReference>
<evidence type="ECO:0000256" key="1">
    <source>
        <dbReference type="ARBA" id="ARBA00004323"/>
    </source>
</evidence>
<dbReference type="Pfam" id="PF00652">
    <property type="entry name" value="Ricin_B_lectin"/>
    <property type="match status" value="1"/>
</dbReference>
<dbReference type="GO" id="GO:0004653">
    <property type="term" value="F:polypeptide N-acetylgalactosaminyltransferase activity"/>
    <property type="evidence" value="ECO:0007669"/>
    <property type="project" value="TreeGrafter"/>
</dbReference>
<keyword evidence="5" id="KW-1133">Transmembrane helix</keyword>
<dbReference type="PANTHER" id="PTHR11675:SF126">
    <property type="entry name" value="RICIN B LECTIN DOMAIN-CONTAINING PROTEIN"/>
    <property type="match status" value="1"/>
</dbReference>
<comment type="pathway">
    <text evidence="5">Protein modification; protein glycosylation.</text>
</comment>
<dbReference type="Pfam" id="PF00535">
    <property type="entry name" value="Glycos_transf_2"/>
    <property type="match status" value="1"/>
</dbReference>
<comment type="similarity">
    <text evidence="5">Belongs to the glycosyltransferase 2 family. GalNAc-T subfamily.</text>
</comment>
<dbReference type="SUPFAM" id="SSF53448">
    <property type="entry name" value="Nucleotide-diphospho-sugar transferases"/>
    <property type="match status" value="1"/>
</dbReference>
<keyword evidence="5" id="KW-0808">Transferase</keyword>
<feature type="domain" description="Ricin B lectin" evidence="6">
    <location>
        <begin position="452"/>
        <end position="570"/>
    </location>
</feature>
<keyword evidence="4 5" id="KW-1015">Disulfide bond</keyword>
<dbReference type="Gene3D" id="2.80.10.50">
    <property type="match status" value="1"/>
</dbReference>
<evidence type="ECO:0000313" key="8">
    <source>
        <dbReference type="Proteomes" id="UP000005408"/>
    </source>
</evidence>
<evidence type="ECO:0000259" key="6">
    <source>
        <dbReference type="SMART" id="SM00458"/>
    </source>
</evidence>
<keyword evidence="2 5" id="KW-0430">Lectin</keyword>
<dbReference type="GO" id="GO:0000139">
    <property type="term" value="C:Golgi membrane"/>
    <property type="evidence" value="ECO:0007669"/>
    <property type="project" value="UniProtKB-SubCell"/>
</dbReference>
<dbReference type="GO" id="GO:0030246">
    <property type="term" value="F:carbohydrate binding"/>
    <property type="evidence" value="ECO:0007669"/>
    <property type="project" value="UniProtKB-KW"/>
</dbReference>
<evidence type="ECO:0000313" key="7">
    <source>
        <dbReference type="EnsemblMetazoa" id="G26621.2:cds"/>
    </source>
</evidence>
<comment type="subcellular location">
    <subcellularLocation>
        <location evidence="1 5">Golgi apparatus membrane</location>
        <topology evidence="1 5">Single-pass type II membrane protein</topology>
    </subcellularLocation>
</comment>
<dbReference type="GO" id="GO:0006493">
    <property type="term" value="P:protein O-linked glycosylation"/>
    <property type="evidence" value="ECO:0007669"/>
    <property type="project" value="TreeGrafter"/>
</dbReference>
<evidence type="ECO:0000256" key="4">
    <source>
        <dbReference type="ARBA" id="ARBA00023157"/>
    </source>
</evidence>
<reference evidence="7" key="1">
    <citation type="submission" date="2022-08" db="UniProtKB">
        <authorList>
            <consortium name="EnsemblMetazoa"/>
        </authorList>
    </citation>
    <scope>IDENTIFICATION</scope>
    <source>
        <strain evidence="7">05x7-T-G4-1.051#20</strain>
    </source>
</reference>
<keyword evidence="3 5" id="KW-0333">Golgi apparatus</keyword>
<dbReference type="EC" id="2.4.1.-" evidence="5"/>
<dbReference type="SMART" id="SM00458">
    <property type="entry name" value="RICIN"/>
    <property type="match status" value="1"/>
</dbReference>
<keyword evidence="5" id="KW-0472">Membrane</keyword>
<feature type="transmembrane region" description="Helical" evidence="5">
    <location>
        <begin position="14"/>
        <end position="31"/>
    </location>
</feature>
<comment type="cofactor">
    <cofactor evidence="5">
        <name>Mn(2+)</name>
        <dbReference type="ChEBI" id="CHEBI:29035"/>
    </cofactor>
</comment>
<dbReference type="AlphaFoldDB" id="A0A8W8LA41"/>
<dbReference type="SUPFAM" id="SSF50370">
    <property type="entry name" value="Ricin B-like lectins"/>
    <property type="match status" value="1"/>
</dbReference>
<proteinExistence type="inferred from homology"/>
<dbReference type="InterPro" id="IPR035992">
    <property type="entry name" value="Ricin_B-like_lectins"/>
</dbReference>
<dbReference type="EnsemblMetazoa" id="G26621.2">
    <property type="protein sequence ID" value="G26621.2:cds"/>
    <property type="gene ID" value="G26621"/>
</dbReference>
<dbReference type="PANTHER" id="PTHR11675">
    <property type="entry name" value="N-ACETYLGALACTOSAMINYLTRANSFERASE"/>
    <property type="match status" value="1"/>
</dbReference>
<evidence type="ECO:0000256" key="3">
    <source>
        <dbReference type="ARBA" id="ARBA00023034"/>
    </source>
</evidence>
<keyword evidence="5" id="KW-0328">Glycosyltransferase</keyword>
<keyword evidence="5" id="KW-0464">Manganese</keyword>
<dbReference type="InterPro" id="IPR001173">
    <property type="entry name" value="Glyco_trans_2-like"/>
</dbReference>
<dbReference type="InterPro" id="IPR000772">
    <property type="entry name" value="Ricin_B_lectin"/>
</dbReference>